<dbReference type="InterPro" id="IPR013103">
    <property type="entry name" value="RVT_2"/>
</dbReference>
<gene>
    <name evidence="2" type="ORF">QN277_019135</name>
</gene>
<dbReference type="EMBL" id="JAWXYG010000004">
    <property type="protein sequence ID" value="KAK4276156.1"/>
    <property type="molecule type" value="Genomic_DNA"/>
</dbReference>
<protein>
    <recommendedName>
        <fullName evidence="1">Reverse transcriptase Ty1/copia-type domain-containing protein</fullName>
    </recommendedName>
</protein>
<dbReference type="Pfam" id="PF07727">
    <property type="entry name" value="RVT_2"/>
    <property type="match status" value="1"/>
</dbReference>
<comment type="caution">
    <text evidence="2">The sequence shown here is derived from an EMBL/GenBank/DDBJ whole genome shotgun (WGS) entry which is preliminary data.</text>
</comment>
<reference evidence="2" key="1">
    <citation type="submission" date="2023-10" db="EMBL/GenBank/DDBJ databases">
        <title>Chromosome-level genome of the transformable northern wattle, Acacia crassicarpa.</title>
        <authorList>
            <person name="Massaro I."/>
            <person name="Sinha N.R."/>
            <person name="Poethig S."/>
            <person name="Leichty A.R."/>
        </authorList>
    </citation>
    <scope>NUCLEOTIDE SEQUENCE</scope>
    <source>
        <strain evidence="2">Acra3RX</strain>
        <tissue evidence="2">Leaf</tissue>
    </source>
</reference>
<organism evidence="2 3">
    <name type="scientific">Acacia crassicarpa</name>
    <name type="common">northern wattle</name>
    <dbReference type="NCBI Taxonomy" id="499986"/>
    <lineage>
        <taxon>Eukaryota</taxon>
        <taxon>Viridiplantae</taxon>
        <taxon>Streptophyta</taxon>
        <taxon>Embryophyta</taxon>
        <taxon>Tracheophyta</taxon>
        <taxon>Spermatophyta</taxon>
        <taxon>Magnoliopsida</taxon>
        <taxon>eudicotyledons</taxon>
        <taxon>Gunneridae</taxon>
        <taxon>Pentapetalae</taxon>
        <taxon>rosids</taxon>
        <taxon>fabids</taxon>
        <taxon>Fabales</taxon>
        <taxon>Fabaceae</taxon>
        <taxon>Caesalpinioideae</taxon>
        <taxon>mimosoid clade</taxon>
        <taxon>Acacieae</taxon>
        <taxon>Acacia</taxon>
    </lineage>
</organism>
<proteinExistence type="predicted"/>
<accession>A0AAE1JT76</accession>
<evidence type="ECO:0000259" key="1">
    <source>
        <dbReference type="Pfam" id="PF07727"/>
    </source>
</evidence>
<feature type="domain" description="Reverse transcriptase Ty1/copia-type" evidence="1">
    <location>
        <begin position="52"/>
        <end position="116"/>
    </location>
</feature>
<evidence type="ECO:0000313" key="2">
    <source>
        <dbReference type="EMBL" id="KAK4276156.1"/>
    </source>
</evidence>
<keyword evidence="3" id="KW-1185">Reference proteome</keyword>
<name>A0AAE1JT76_9FABA</name>
<sequence>MPDSPASIDLPIALHKASLDSIIVPAKLYQALAHPRWYAAMKEEIMALNKASTWNLVDLPPGKKAIGCKWVFMVKTKADGTLERLKARLVAKGYAQTYGVDYLETFSPVAKLKLWKAWFPMSSRSWVWCTNSLP</sequence>
<dbReference type="AlphaFoldDB" id="A0AAE1JT76"/>
<evidence type="ECO:0000313" key="3">
    <source>
        <dbReference type="Proteomes" id="UP001293593"/>
    </source>
</evidence>
<dbReference type="Proteomes" id="UP001293593">
    <property type="component" value="Unassembled WGS sequence"/>
</dbReference>